<sequence>MHKIQARGSAFAAPAALSGSRSPGFIRKVVRMDPLGDIGELVSADPTGQHQLTSVTIRLLIGGSLFDKIYCLNGESFTALTDPTSHNNSLSQSLTKSKAVTLFNMKAESRLGQWDAKLASPVAARAQRLRHGCGVEQKGPLGQRAYVPPQTIKSGGAGCLSAPAPGLSEASCRRRLLKGLVHQQTGTQLPRNRKLKGDSSLDAIKNIHNSWENVKTSTLTGMWKKLIPTVMDDFEGFKTPVNEVTEVVVEIARELKLYIEPEDITALLQFHDKL</sequence>
<dbReference type="AlphaFoldDB" id="A0AA40LQ46"/>
<dbReference type="Proteomes" id="UP001177744">
    <property type="component" value="Unassembled WGS sequence"/>
</dbReference>
<organism evidence="1 2">
    <name type="scientific">Cnephaeus nilssonii</name>
    <name type="common">Northern bat</name>
    <name type="synonym">Eptesicus nilssonii</name>
    <dbReference type="NCBI Taxonomy" id="3371016"/>
    <lineage>
        <taxon>Eukaryota</taxon>
        <taxon>Metazoa</taxon>
        <taxon>Chordata</taxon>
        <taxon>Craniata</taxon>
        <taxon>Vertebrata</taxon>
        <taxon>Euteleostomi</taxon>
        <taxon>Mammalia</taxon>
        <taxon>Eutheria</taxon>
        <taxon>Laurasiatheria</taxon>
        <taxon>Chiroptera</taxon>
        <taxon>Yangochiroptera</taxon>
        <taxon>Vespertilionidae</taxon>
        <taxon>Cnephaeus</taxon>
    </lineage>
</organism>
<keyword evidence="2" id="KW-1185">Reference proteome</keyword>
<dbReference type="EMBL" id="JAULJE010000006">
    <property type="protein sequence ID" value="KAK1342076.1"/>
    <property type="molecule type" value="Genomic_DNA"/>
</dbReference>
<reference evidence="1" key="1">
    <citation type="submission" date="2023-06" db="EMBL/GenBank/DDBJ databases">
        <title>Reference genome for the Northern bat (Eptesicus nilssonii), a most northern bat species.</title>
        <authorList>
            <person name="Laine V.N."/>
            <person name="Pulliainen A.T."/>
            <person name="Lilley T.M."/>
        </authorList>
    </citation>
    <scope>NUCLEOTIDE SEQUENCE</scope>
    <source>
        <strain evidence="1">BLF_Eptnil</strain>
        <tissue evidence="1">Kidney</tissue>
    </source>
</reference>
<name>A0AA40LQ46_CNENI</name>
<evidence type="ECO:0000313" key="1">
    <source>
        <dbReference type="EMBL" id="KAK1342076.1"/>
    </source>
</evidence>
<comment type="caution">
    <text evidence="1">The sequence shown here is derived from an EMBL/GenBank/DDBJ whole genome shotgun (WGS) entry which is preliminary data.</text>
</comment>
<evidence type="ECO:0000313" key="2">
    <source>
        <dbReference type="Proteomes" id="UP001177744"/>
    </source>
</evidence>
<accession>A0AA40LQ46</accession>
<gene>
    <name evidence="1" type="ORF">QTO34_016829</name>
</gene>
<proteinExistence type="predicted"/>
<protein>
    <submittedName>
        <fullName evidence="1">Uncharacterized protein</fullName>
    </submittedName>
</protein>